<feature type="transmembrane region" description="Helical" evidence="2">
    <location>
        <begin position="248"/>
        <end position="269"/>
    </location>
</feature>
<evidence type="ECO:0000256" key="2">
    <source>
        <dbReference type="SAM" id="Phobius"/>
    </source>
</evidence>
<gene>
    <name evidence="3" type="ORF">FA15DRAFT_623113</name>
</gene>
<feature type="region of interest" description="Disordered" evidence="1">
    <location>
        <begin position="312"/>
        <end position="356"/>
    </location>
</feature>
<dbReference type="AlphaFoldDB" id="A0A5C3KP02"/>
<keyword evidence="2" id="KW-0812">Transmembrane</keyword>
<accession>A0A5C3KP02</accession>
<reference evidence="3 4" key="1">
    <citation type="journal article" date="2019" name="Nat. Ecol. Evol.">
        <title>Megaphylogeny resolves global patterns of mushroom evolution.</title>
        <authorList>
            <person name="Varga T."/>
            <person name="Krizsan K."/>
            <person name="Foldi C."/>
            <person name="Dima B."/>
            <person name="Sanchez-Garcia M."/>
            <person name="Sanchez-Ramirez S."/>
            <person name="Szollosi G.J."/>
            <person name="Szarkandi J.G."/>
            <person name="Papp V."/>
            <person name="Albert L."/>
            <person name="Andreopoulos W."/>
            <person name="Angelini C."/>
            <person name="Antonin V."/>
            <person name="Barry K.W."/>
            <person name="Bougher N.L."/>
            <person name="Buchanan P."/>
            <person name="Buyck B."/>
            <person name="Bense V."/>
            <person name="Catcheside P."/>
            <person name="Chovatia M."/>
            <person name="Cooper J."/>
            <person name="Damon W."/>
            <person name="Desjardin D."/>
            <person name="Finy P."/>
            <person name="Geml J."/>
            <person name="Haridas S."/>
            <person name="Hughes K."/>
            <person name="Justo A."/>
            <person name="Karasinski D."/>
            <person name="Kautmanova I."/>
            <person name="Kiss B."/>
            <person name="Kocsube S."/>
            <person name="Kotiranta H."/>
            <person name="LaButti K.M."/>
            <person name="Lechner B.E."/>
            <person name="Liimatainen K."/>
            <person name="Lipzen A."/>
            <person name="Lukacs Z."/>
            <person name="Mihaltcheva S."/>
            <person name="Morgado L.N."/>
            <person name="Niskanen T."/>
            <person name="Noordeloos M.E."/>
            <person name="Ohm R.A."/>
            <person name="Ortiz-Santana B."/>
            <person name="Ovrebo C."/>
            <person name="Racz N."/>
            <person name="Riley R."/>
            <person name="Savchenko A."/>
            <person name="Shiryaev A."/>
            <person name="Soop K."/>
            <person name="Spirin V."/>
            <person name="Szebenyi C."/>
            <person name="Tomsovsky M."/>
            <person name="Tulloss R.E."/>
            <person name="Uehling J."/>
            <person name="Grigoriev I.V."/>
            <person name="Vagvolgyi C."/>
            <person name="Papp T."/>
            <person name="Martin F.M."/>
            <person name="Miettinen O."/>
            <person name="Hibbett D.S."/>
            <person name="Nagy L.G."/>
        </authorList>
    </citation>
    <scope>NUCLEOTIDE SEQUENCE [LARGE SCALE GENOMIC DNA]</scope>
    <source>
        <strain evidence="3 4">CBS 121175</strain>
    </source>
</reference>
<feature type="transmembrane region" description="Helical" evidence="2">
    <location>
        <begin position="20"/>
        <end position="43"/>
    </location>
</feature>
<dbReference type="Proteomes" id="UP000307440">
    <property type="component" value="Unassembled WGS sequence"/>
</dbReference>
<protein>
    <recommendedName>
        <fullName evidence="5">G-protein coupled receptors family 1 profile domain-containing protein</fullName>
    </recommendedName>
</protein>
<dbReference type="OrthoDB" id="3351617at2759"/>
<feature type="transmembrane region" description="Helical" evidence="2">
    <location>
        <begin position="138"/>
        <end position="158"/>
    </location>
</feature>
<keyword evidence="4" id="KW-1185">Reference proteome</keyword>
<feature type="transmembrane region" description="Helical" evidence="2">
    <location>
        <begin position="178"/>
        <end position="198"/>
    </location>
</feature>
<feature type="transmembrane region" description="Helical" evidence="2">
    <location>
        <begin position="218"/>
        <end position="242"/>
    </location>
</feature>
<feature type="transmembrane region" description="Helical" evidence="2">
    <location>
        <begin position="55"/>
        <end position="74"/>
    </location>
</feature>
<keyword evidence="2" id="KW-1133">Transmembrane helix</keyword>
<name>A0A5C3KP02_COPMA</name>
<evidence type="ECO:0008006" key="5">
    <source>
        <dbReference type="Google" id="ProtNLM"/>
    </source>
</evidence>
<keyword evidence="2" id="KW-0472">Membrane</keyword>
<evidence type="ECO:0000313" key="4">
    <source>
        <dbReference type="Proteomes" id="UP000307440"/>
    </source>
</evidence>
<sequence>MSSTIAQEAAARMSMTSLYTIIPVSFAVIGMQIFMCLFGAIIFSETPRSSRKGRGPYIAASWLILVLFSLSQVADGVEVFNLLANSTSHLQAVTQLKNQYEYSWWRISTTTCLYICNWVGDGLLLYRCYKIWNDQPWIVVLPVLTYIASCGLCVASIVNRVKWLADASIGPGPYGTTLKAYLFLSVSVNCMATALISFRLLRIRRQLSQVLSKQDLRIYLGIIAILVESALPLSVAGIAFAILSTPSASGAVTVARTTVLLIWFSLNALCPQMIIFRVTTGRSWIGSPAGSVQSSARHHGTMIEFIVNPDLSETKNDPEASNESFERRRVLSPVSEEHGNTESSGDKRIAASKETL</sequence>
<evidence type="ECO:0000256" key="1">
    <source>
        <dbReference type="SAM" id="MobiDB-lite"/>
    </source>
</evidence>
<proteinExistence type="predicted"/>
<dbReference type="EMBL" id="ML210252">
    <property type="protein sequence ID" value="TFK22032.1"/>
    <property type="molecule type" value="Genomic_DNA"/>
</dbReference>
<organism evidence="3 4">
    <name type="scientific">Coprinopsis marcescibilis</name>
    <name type="common">Agaric fungus</name>
    <name type="synonym">Psathyrella marcescibilis</name>
    <dbReference type="NCBI Taxonomy" id="230819"/>
    <lineage>
        <taxon>Eukaryota</taxon>
        <taxon>Fungi</taxon>
        <taxon>Dikarya</taxon>
        <taxon>Basidiomycota</taxon>
        <taxon>Agaricomycotina</taxon>
        <taxon>Agaricomycetes</taxon>
        <taxon>Agaricomycetidae</taxon>
        <taxon>Agaricales</taxon>
        <taxon>Agaricineae</taxon>
        <taxon>Psathyrellaceae</taxon>
        <taxon>Coprinopsis</taxon>
    </lineage>
</organism>
<evidence type="ECO:0000313" key="3">
    <source>
        <dbReference type="EMBL" id="TFK22032.1"/>
    </source>
</evidence>
<dbReference type="STRING" id="230819.A0A5C3KP02"/>